<proteinExistence type="inferred from homology"/>
<dbReference type="AlphaFoldDB" id="A0A2W1N164"/>
<dbReference type="OrthoDB" id="9793552at2"/>
<evidence type="ECO:0000259" key="2">
    <source>
        <dbReference type="Pfam" id="PF03364"/>
    </source>
</evidence>
<dbReference type="SUPFAM" id="SSF55961">
    <property type="entry name" value="Bet v1-like"/>
    <property type="match status" value="1"/>
</dbReference>
<keyword evidence="4" id="KW-1185">Reference proteome</keyword>
<dbReference type="CDD" id="cd07820">
    <property type="entry name" value="SRPBCC_3"/>
    <property type="match status" value="1"/>
</dbReference>
<evidence type="ECO:0000313" key="4">
    <source>
        <dbReference type="Proteomes" id="UP000249248"/>
    </source>
</evidence>
<dbReference type="InterPro" id="IPR005031">
    <property type="entry name" value="COQ10_START"/>
</dbReference>
<dbReference type="Proteomes" id="UP000249248">
    <property type="component" value="Unassembled WGS sequence"/>
</dbReference>
<comment type="similarity">
    <text evidence="1">Belongs to the ribosome association toxin RatA family.</text>
</comment>
<evidence type="ECO:0000256" key="1">
    <source>
        <dbReference type="ARBA" id="ARBA00008918"/>
    </source>
</evidence>
<sequence length="151" mass="17969">MGFYQFKRKQFVHTDIETLWHFISNPVNLKKITPDYMGFEITSETPEEEMYEGMIIVYQVTPLLGIRTTWVTEITKVERGKFFVDEQRMGPYKVWHHEHRIEKVEGGVMMTDIVSYQPPFGFLGSIANSLVIEKKLHEIFEYRKKVLEELF</sequence>
<feature type="domain" description="Coenzyme Q-binding protein COQ10 START" evidence="2">
    <location>
        <begin position="15"/>
        <end position="124"/>
    </location>
</feature>
<evidence type="ECO:0000313" key="3">
    <source>
        <dbReference type="EMBL" id="PZE18339.1"/>
    </source>
</evidence>
<dbReference type="Pfam" id="PF03364">
    <property type="entry name" value="Polyketide_cyc"/>
    <property type="match status" value="1"/>
</dbReference>
<dbReference type="EMBL" id="QKSB01000001">
    <property type="protein sequence ID" value="PZE18339.1"/>
    <property type="molecule type" value="Genomic_DNA"/>
</dbReference>
<dbReference type="Gene3D" id="3.30.530.20">
    <property type="match status" value="1"/>
</dbReference>
<dbReference type="InterPro" id="IPR023393">
    <property type="entry name" value="START-like_dom_sf"/>
</dbReference>
<protein>
    <recommendedName>
        <fullName evidence="2">Coenzyme Q-binding protein COQ10 START domain-containing protein</fullName>
    </recommendedName>
</protein>
<name>A0A2W1N164_9FLAO</name>
<comment type="caution">
    <text evidence="3">The sequence shown here is derived from an EMBL/GenBank/DDBJ whole genome shotgun (WGS) entry which is preliminary data.</text>
</comment>
<dbReference type="RefSeq" id="WP_111061240.1">
    <property type="nucleotide sequence ID" value="NZ_JBHUCU010000007.1"/>
</dbReference>
<gene>
    <name evidence="3" type="ORF">DNU06_00450</name>
</gene>
<accession>A0A2W1N164</accession>
<reference evidence="3 4" key="1">
    <citation type="submission" date="2018-06" db="EMBL/GenBank/DDBJ databases">
        <title>The draft genome sequence of Crocinitomix sp. SM1701.</title>
        <authorList>
            <person name="Zhang X."/>
        </authorList>
    </citation>
    <scope>NUCLEOTIDE SEQUENCE [LARGE SCALE GENOMIC DNA]</scope>
    <source>
        <strain evidence="3 4">SM1701</strain>
    </source>
</reference>
<organism evidence="3 4">
    <name type="scientific">Putridiphycobacter roseus</name>
    <dbReference type="NCBI Taxonomy" id="2219161"/>
    <lineage>
        <taxon>Bacteria</taxon>
        <taxon>Pseudomonadati</taxon>
        <taxon>Bacteroidota</taxon>
        <taxon>Flavobacteriia</taxon>
        <taxon>Flavobacteriales</taxon>
        <taxon>Crocinitomicaceae</taxon>
        <taxon>Putridiphycobacter</taxon>
    </lineage>
</organism>